<dbReference type="RefSeq" id="XP_040738072.1">
    <property type="nucleotide sequence ID" value="XM_040882500.1"/>
</dbReference>
<protein>
    <recommendedName>
        <fullName evidence="8">Peptidase S8/S53 domain-containing protein</fullName>
    </recommendedName>
</protein>
<keyword evidence="5 7" id="KW-0720">Serine protease</keyword>
<evidence type="ECO:0000256" key="3">
    <source>
        <dbReference type="ARBA" id="ARBA00022729"/>
    </source>
</evidence>
<evidence type="ECO:0000259" key="8">
    <source>
        <dbReference type="Pfam" id="PF00082"/>
    </source>
</evidence>
<sequence length="496" mass="55724">MVKSPSSALMCTSSLIFVQYVLDAESFTEYLKNMKQRLLQMFVQGPYYDENIVYFQVSEALTFGSYQGPKVNIAIISSNLKSRDKQKARMIVTREGNADSSVEDKILEFAQQGLLKSLPKINLWVCEYHNFGNLTVSRTNWNKLRTRGKKPKEKLQATDPGGTFVLRQNKRSSDDWLDEVDDLISVIKAPEALRGTYEKVKVAVIDTGFHPSDCQASKVKEYKDFIDEKAKDMCDNTWHGTMSANLILSIYEECELYVARVFNKNETDEMEGPLLMASVRFIPTVLEPTSSNLQNQAIKWAIEPGRKVDIISISAGFRNHSPSLQSAIEKASDAGVLIFAAASNWGNRGREAFPARHKFKTICIFSTNTDDQASHFNPEARDDADNFAILGEDFPHPTNDKKREDGTSMATAIAAGLAARILDFTRQPDNKEIVRVEDVGKMAGMTAIFSFMAKKAGKFNCVAPLRLLEERYARGDYVKNRAYVRDSISRAMETAN</sequence>
<evidence type="ECO:0000313" key="10">
    <source>
        <dbReference type="Proteomes" id="UP000249363"/>
    </source>
</evidence>
<keyword evidence="3" id="KW-0732">Signal</keyword>
<dbReference type="GO" id="GO:0006508">
    <property type="term" value="P:proteolysis"/>
    <property type="evidence" value="ECO:0007669"/>
    <property type="project" value="UniProtKB-KW"/>
</dbReference>
<organism evidence="9 10">
    <name type="scientific">Talaromyces amestolkiae</name>
    <dbReference type="NCBI Taxonomy" id="1196081"/>
    <lineage>
        <taxon>Eukaryota</taxon>
        <taxon>Fungi</taxon>
        <taxon>Dikarya</taxon>
        <taxon>Ascomycota</taxon>
        <taxon>Pezizomycotina</taxon>
        <taxon>Eurotiomycetes</taxon>
        <taxon>Eurotiomycetidae</taxon>
        <taxon>Eurotiales</taxon>
        <taxon>Trichocomaceae</taxon>
        <taxon>Talaromyces</taxon>
        <taxon>Talaromyces sect. Talaromyces</taxon>
    </lineage>
</organism>
<evidence type="ECO:0000256" key="2">
    <source>
        <dbReference type="ARBA" id="ARBA00022670"/>
    </source>
</evidence>
<keyword evidence="10" id="KW-1185">Reference proteome</keyword>
<comment type="caution">
    <text evidence="9">The sequence shown here is derived from an EMBL/GenBank/DDBJ whole genome shotgun (WGS) entry which is preliminary data.</text>
</comment>
<evidence type="ECO:0000256" key="6">
    <source>
        <dbReference type="ARBA" id="ARBA00023145"/>
    </source>
</evidence>
<dbReference type="AlphaFoldDB" id="A0A364LCM4"/>
<reference evidence="9 10" key="1">
    <citation type="journal article" date="2017" name="Biotechnol. Biofuels">
        <title>Differential beta-glucosidase expression as a function of carbon source availability in Talaromyces amestolkiae: a genomic and proteomic approach.</title>
        <authorList>
            <person name="de Eugenio L.I."/>
            <person name="Mendez-Liter J.A."/>
            <person name="Nieto-Dominguez M."/>
            <person name="Alonso L."/>
            <person name="Gil-Munoz J."/>
            <person name="Barriuso J."/>
            <person name="Prieto A."/>
            <person name="Martinez M.J."/>
        </authorList>
    </citation>
    <scope>NUCLEOTIDE SEQUENCE [LARGE SCALE GENOMIC DNA]</scope>
    <source>
        <strain evidence="9 10">CIB</strain>
    </source>
</reference>
<dbReference type="InterPro" id="IPR000209">
    <property type="entry name" value="Peptidase_S8/S53_dom"/>
</dbReference>
<dbReference type="InterPro" id="IPR015500">
    <property type="entry name" value="Peptidase_S8_subtilisin-rel"/>
</dbReference>
<accession>A0A364LCM4</accession>
<evidence type="ECO:0000313" key="9">
    <source>
        <dbReference type="EMBL" id="RAO73558.1"/>
    </source>
</evidence>
<dbReference type="GO" id="GO:0004252">
    <property type="term" value="F:serine-type endopeptidase activity"/>
    <property type="evidence" value="ECO:0007669"/>
    <property type="project" value="UniProtKB-UniRule"/>
</dbReference>
<dbReference type="Gene3D" id="3.40.50.200">
    <property type="entry name" value="Peptidase S8/S53 domain"/>
    <property type="match status" value="1"/>
</dbReference>
<feature type="domain" description="Peptidase S8/S53" evidence="8">
    <location>
        <begin position="199"/>
        <end position="423"/>
    </location>
</feature>
<dbReference type="STRING" id="1196081.A0A364LCM4"/>
<feature type="active site" description="Charge relay system" evidence="7">
    <location>
        <position position="239"/>
    </location>
</feature>
<dbReference type="EMBL" id="MIKG01000025">
    <property type="protein sequence ID" value="RAO73558.1"/>
    <property type="molecule type" value="Genomic_DNA"/>
</dbReference>
<dbReference type="PROSITE" id="PS51892">
    <property type="entry name" value="SUBTILASE"/>
    <property type="match status" value="1"/>
</dbReference>
<dbReference type="GeneID" id="63798784"/>
<gene>
    <name evidence="9" type="ORF">BHQ10_009570</name>
</gene>
<feature type="active site" description="Charge relay system" evidence="7">
    <location>
        <position position="408"/>
    </location>
</feature>
<evidence type="ECO:0000256" key="5">
    <source>
        <dbReference type="ARBA" id="ARBA00022825"/>
    </source>
</evidence>
<dbReference type="Proteomes" id="UP000249363">
    <property type="component" value="Unassembled WGS sequence"/>
</dbReference>
<dbReference type="PRINTS" id="PR00723">
    <property type="entry name" value="SUBTILISIN"/>
</dbReference>
<feature type="active site" description="Charge relay system" evidence="7">
    <location>
        <position position="206"/>
    </location>
</feature>
<evidence type="ECO:0000256" key="4">
    <source>
        <dbReference type="ARBA" id="ARBA00022801"/>
    </source>
</evidence>
<dbReference type="PANTHER" id="PTHR43806">
    <property type="entry name" value="PEPTIDASE S8"/>
    <property type="match status" value="1"/>
</dbReference>
<keyword evidence="6" id="KW-0865">Zymogen</keyword>
<dbReference type="InterPro" id="IPR036852">
    <property type="entry name" value="Peptidase_S8/S53_dom_sf"/>
</dbReference>
<dbReference type="SUPFAM" id="SSF52743">
    <property type="entry name" value="Subtilisin-like"/>
    <property type="match status" value="1"/>
</dbReference>
<name>A0A364LCM4_TALAM</name>
<comment type="similarity">
    <text evidence="1 7">Belongs to the peptidase S8 family.</text>
</comment>
<evidence type="ECO:0000256" key="7">
    <source>
        <dbReference type="PROSITE-ProRule" id="PRU01240"/>
    </source>
</evidence>
<keyword evidence="2 7" id="KW-0645">Protease</keyword>
<dbReference type="OrthoDB" id="4508363at2759"/>
<dbReference type="PANTHER" id="PTHR43806:SF11">
    <property type="entry name" value="CEREVISIN-RELATED"/>
    <property type="match status" value="1"/>
</dbReference>
<keyword evidence="4 7" id="KW-0378">Hydrolase</keyword>
<evidence type="ECO:0000256" key="1">
    <source>
        <dbReference type="ARBA" id="ARBA00011073"/>
    </source>
</evidence>
<dbReference type="InterPro" id="IPR050131">
    <property type="entry name" value="Peptidase_S8_subtilisin-like"/>
</dbReference>
<dbReference type="Pfam" id="PF00082">
    <property type="entry name" value="Peptidase_S8"/>
    <property type="match status" value="1"/>
</dbReference>
<proteinExistence type="inferred from homology"/>